<protein>
    <submittedName>
        <fullName evidence="1">Uncharacterized protein</fullName>
    </submittedName>
</protein>
<evidence type="ECO:0000313" key="1">
    <source>
        <dbReference type="EMBL" id="QAB14260.1"/>
    </source>
</evidence>
<keyword evidence="2" id="KW-1185">Reference proteome</keyword>
<dbReference type="KEGG" id="htr:EPV75_00510"/>
<gene>
    <name evidence="1" type="ORF">EPV75_00510</name>
</gene>
<proteinExistence type="predicted"/>
<dbReference type="RefSeq" id="WP_128384106.1">
    <property type="nucleotide sequence ID" value="NZ_CP035033.1"/>
</dbReference>
<dbReference type="AlphaFoldDB" id="A0A451G473"/>
<evidence type="ECO:0000313" key="2">
    <source>
        <dbReference type="Proteomes" id="UP000285478"/>
    </source>
</evidence>
<dbReference type="Proteomes" id="UP000285478">
    <property type="component" value="Chromosome"/>
</dbReference>
<dbReference type="EMBL" id="CP035033">
    <property type="protein sequence ID" value="QAB14260.1"/>
    <property type="molecule type" value="Genomic_DNA"/>
</dbReference>
<sequence>MIKEPAVNATHYVLKVTGKHGLVFKTKHNDKDYLKKVAEQLLEQEDGHFTEYEIHASDHANSEMTQPENLIHYVKQDL</sequence>
<name>A0A451G473_9GAMM</name>
<reference evidence="1 2" key="1">
    <citation type="journal article" date="2018" name="Environ. Microbiol.">
        <title>Genomes of ubiquitous marine and hypersaline Hydrogenovibrio, Thiomicrorhabdus and Thiomicrospira spp. encode a diversity of mechanisms to sustain chemolithoautotrophy in heterogeneous environments.</title>
        <authorList>
            <person name="Scott K.M."/>
            <person name="Williams J."/>
            <person name="Porter C.M.B."/>
            <person name="Russel S."/>
            <person name="Harmer T.L."/>
            <person name="Paul J.H."/>
            <person name="Antonen K.M."/>
            <person name="Bridges M.K."/>
            <person name="Camper G.J."/>
            <person name="Campla C.K."/>
            <person name="Casella L.G."/>
            <person name="Chase E."/>
            <person name="Conrad J.W."/>
            <person name="Cruz M.C."/>
            <person name="Dunlap D.S."/>
            <person name="Duran L."/>
            <person name="Fahsbender E.M."/>
            <person name="Goldsmith D.B."/>
            <person name="Keeley R.F."/>
            <person name="Kondoff M.R."/>
            <person name="Kussy B.I."/>
            <person name="Lane M.K."/>
            <person name="Lawler S."/>
            <person name="Leigh B.A."/>
            <person name="Lewis C."/>
            <person name="Lostal L.M."/>
            <person name="Marking D."/>
            <person name="Mancera P.A."/>
            <person name="McClenthan E.C."/>
            <person name="McIntyre E.A."/>
            <person name="Mine J.A."/>
            <person name="Modi S."/>
            <person name="Moore B.D."/>
            <person name="Morgan W.A."/>
            <person name="Nelson K.M."/>
            <person name="Nguyen K.N."/>
            <person name="Ogburn N."/>
            <person name="Parrino D.G."/>
            <person name="Pedapudi A.D."/>
            <person name="Pelham R.P."/>
            <person name="Preece A.M."/>
            <person name="Rampersad E.A."/>
            <person name="Richardson J.C."/>
            <person name="Rodgers C.M."/>
            <person name="Schaffer B.L."/>
            <person name="Sheridan N.E."/>
            <person name="Solone M.R."/>
            <person name="Staley Z.R."/>
            <person name="Tabuchi M."/>
            <person name="Waide R.J."/>
            <person name="Wanjugi P.W."/>
            <person name="Young S."/>
            <person name="Clum A."/>
            <person name="Daum C."/>
            <person name="Huntemann M."/>
            <person name="Ivanova N."/>
            <person name="Kyrpides N."/>
            <person name="Mikhailova N."/>
            <person name="Palaniappan K."/>
            <person name="Pillay M."/>
            <person name="Reddy T.B.K."/>
            <person name="Shapiro N."/>
            <person name="Stamatis D."/>
            <person name="Varghese N."/>
            <person name="Woyke T."/>
            <person name="Boden R."/>
            <person name="Freyermuth S.K."/>
            <person name="Kerfeld C.A."/>
        </authorList>
    </citation>
    <scope>NUCLEOTIDE SEQUENCE [LARGE SCALE GENOMIC DNA]</scope>
    <source>
        <strain evidence="1 2">JR-2</strain>
    </source>
</reference>
<organism evidence="1 2">
    <name type="scientific">Hydrogenovibrio thermophilus</name>
    <dbReference type="NCBI Taxonomy" id="265883"/>
    <lineage>
        <taxon>Bacteria</taxon>
        <taxon>Pseudomonadati</taxon>
        <taxon>Pseudomonadota</taxon>
        <taxon>Gammaproteobacteria</taxon>
        <taxon>Thiotrichales</taxon>
        <taxon>Piscirickettsiaceae</taxon>
        <taxon>Hydrogenovibrio</taxon>
    </lineage>
</organism>
<accession>A0A451G473</accession>